<dbReference type="PANTHER" id="PTHR46696">
    <property type="entry name" value="P450, PUTATIVE (EUROFUNG)-RELATED"/>
    <property type="match status" value="1"/>
</dbReference>
<dbReference type="RefSeq" id="WP_185066407.1">
    <property type="nucleotide sequence ID" value="NZ_BAABJP010000007.1"/>
</dbReference>
<dbReference type="Pfam" id="PF00067">
    <property type="entry name" value="p450"/>
    <property type="match status" value="1"/>
</dbReference>
<dbReference type="CDD" id="cd11030">
    <property type="entry name" value="CYP105-like"/>
    <property type="match status" value="1"/>
</dbReference>
<gene>
    <name evidence="3" type="ORF">GCM10023321_21810</name>
</gene>
<dbReference type="PROSITE" id="PS00086">
    <property type="entry name" value="CYTOCHROME_P450"/>
    <property type="match status" value="1"/>
</dbReference>
<keyword evidence="2" id="KW-0503">Monooxygenase</keyword>
<evidence type="ECO:0000256" key="1">
    <source>
        <dbReference type="ARBA" id="ARBA00010617"/>
    </source>
</evidence>
<proteinExistence type="inferred from homology"/>
<evidence type="ECO:0000256" key="2">
    <source>
        <dbReference type="RuleBase" id="RU000461"/>
    </source>
</evidence>
<dbReference type="PANTHER" id="PTHR46696:SF1">
    <property type="entry name" value="CYTOCHROME P450 YJIB-RELATED"/>
    <property type="match status" value="1"/>
</dbReference>
<comment type="similarity">
    <text evidence="1 2">Belongs to the cytochrome P450 family.</text>
</comment>
<dbReference type="EMBL" id="BAABJP010000007">
    <property type="protein sequence ID" value="GAA5152687.1"/>
    <property type="molecule type" value="Genomic_DNA"/>
</dbReference>
<dbReference type="PRINTS" id="PR00385">
    <property type="entry name" value="P450"/>
</dbReference>
<reference evidence="4" key="1">
    <citation type="journal article" date="2019" name="Int. J. Syst. Evol. Microbiol.">
        <title>The Global Catalogue of Microorganisms (GCM) 10K type strain sequencing project: providing services to taxonomists for standard genome sequencing and annotation.</title>
        <authorList>
            <consortium name="The Broad Institute Genomics Platform"/>
            <consortium name="The Broad Institute Genome Sequencing Center for Infectious Disease"/>
            <person name="Wu L."/>
            <person name="Ma J."/>
        </authorList>
    </citation>
    <scope>NUCLEOTIDE SEQUENCE [LARGE SCALE GENOMIC DNA]</scope>
    <source>
        <strain evidence="4">JCM 18303</strain>
    </source>
</reference>
<accession>A0ABP9Q054</accession>
<evidence type="ECO:0000313" key="3">
    <source>
        <dbReference type="EMBL" id="GAA5152687.1"/>
    </source>
</evidence>
<keyword evidence="2" id="KW-0560">Oxidoreductase</keyword>
<sequence length="397" mass="43157">MSEPTLTLVQFLRNGLDPVPELGQLRAERPVSPLVIPNGPTAWLVTGYSETRAVLGDADRFSNDFANLANMGGPTEDRDPGGLGMADPPKHTRLRKLLLPEFTAKRLRALEPRITEVVEGCLDDMAAARAADPETPVDLVSTFAQPIPALVISELLGVPDEERDDFQRLSNNRFDLSGALDSGVDAVNESVAYLGGLVARQRAEPGDGLLGRLIREHGDDLTDRELAGLADGLLTGGHDTTASMLALGTLILLREPEQRAAALAPDRVYPLVDELLRYISVVQVAFPRWARREVEIGGQRIGPGDMVICSLSGANRDPFLGSDLERVDPSRTVSSHLAFGYGIHRCVGAELARREMAIAYPALLRRFPELKLAVAEVELTYRPFSIVYAVTSLPVTW</sequence>
<keyword evidence="4" id="KW-1185">Reference proteome</keyword>
<dbReference type="Proteomes" id="UP001428817">
    <property type="component" value="Unassembled WGS sequence"/>
</dbReference>
<keyword evidence="2" id="KW-0479">Metal-binding</keyword>
<evidence type="ECO:0000313" key="4">
    <source>
        <dbReference type="Proteomes" id="UP001428817"/>
    </source>
</evidence>
<dbReference type="InterPro" id="IPR002397">
    <property type="entry name" value="Cyt_P450_B"/>
</dbReference>
<dbReference type="SUPFAM" id="SSF48264">
    <property type="entry name" value="Cytochrome P450"/>
    <property type="match status" value="1"/>
</dbReference>
<protein>
    <submittedName>
        <fullName evidence="3">Cytochrome P450</fullName>
    </submittedName>
</protein>
<comment type="caution">
    <text evidence="3">The sequence shown here is derived from an EMBL/GenBank/DDBJ whole genome shotgun (WGS) entry which is preliminary data.</text>
</comment>
<dbReference type="InterPro" id="IPR017972">
    <property type="entry name" value="Cyt_P450_CS"/>
</dbReference>
<dbReference type="InterPro" id="IPR036396">
    <property type="entry name" value="Cyt_P450_sf"/>
</dbReference>
<keyword evidence="2" id="KW-0349">Heme</keyword>
<dbReference type="Gene3D" id="1.10.630.10">
    <property type="entry name" value="Cytochrome P450"/>
    <property type="match status" value="1"/>
</dbReference>
<keyword evidence="2" id="KW-0408">Iron</keyword>
<dbReference type="InterPro" id="IPR001128">
    <property type="entry name" value="Cyt_P450"/>
</dbReference>
<name>A0ABP9Q054_9PSEU</name>
<dbReference type="PRINTS" id="PR00359">
    <property type="entry name" value="BP450"/>
</dbReference>
<organism evidence="3 4">
    <name type="scientific">Pseudonocardia eucalypti</name>
    <dbReference type="NCBI Taxonomy" id="648755"/>
    <lineage>
        <taxon>Bacteria</taxon>
        <taxon>Bacillati</taxon>
        <taxon>Actinomycetota</taxon>
        <taxon>Actinomycetes</taxon>
        <taxon>Pseudonocardiales</taxon>
        <taxon>Pseudonocardiaceae</taxon>
        <taxon>Pseudonocardia</taxon>
    </lineage>
</organism>